<proteinExistence type="predicted"/>
<comment type="caution">
    <text evidence="4">The sequence shown here is derived from an EMBL/GenBank/DDBJ whole genome shotgun (WGS) entry which is preliminary data.</text>
</comment>
<evidence type="ECO:0000256" key="2">
    <source>
        <dbReference type="PIRSR" id="PIRSR605754-1"/>
    </source>
</evidence>
<dbReference type="NCBIfam" id="NF033748">
    <property type="entry name" value="class_F_sortase"/>
    <property type="match status" value="1"/>
</dbReference>
<evidence type="ECO:0000313" key="5">
    <source>
        <dbReference type="Proteomes" id="UP000265768"/>
    </source>
</evidence>
<evidence type="ECO:0000256" key="3">
    <source>
        <dbReference type="SAM" id="MobiDB-lite"/>
    </source>
</evidence>
<protein>
    <submittedName>
        <fullName evidence="4">Class F sortase</fullName>
    </submittedName>
</protein>
<reference evidence="4 5" key="1">
    <citation type="submission" date="2018-09" db="EMBL/GenBank/DDBJ databases">
        <title>YIM 75507 draft genome.</title>
        <authorList>
            <person name="Tang S."/>
            <person name="Feng Y."/>
        </authorList>
    </citation>
    <scope>NUCLEOTIDE SEQUENCE [LARGE SCALE GENOMIC DNA]</scope>
    <source>
        <strain evidence="4 5">YIM 75507</strain>
    </source>
</reference>
<organism evidence="4 5">
    <name type="scientific">Bailinhaonella thermotolerans</name>
    <dbReference type="NCBI Taxonomy" id="1070861"/>
    <lineage>
        <taxon>Bacteria</taxon>
        <taxon>Bacillati</taxon>
        <taxon>Actinomycetota</taxon>
        <taxon>Actinomycetes</taxon>
        <taxon>Streptosporangiales</taxon>
        <taxon>Streptosporangiaceae</taxon>
        <taxon>Bailinhaonella</taxon>
    </lineage>
</organism>
<dbReference type="OrthoDB" id="525039at2"/>
<gene>
    <name evidence="4" type="ORF">D5H75_32185</name>
</gene>
<name>A0A3A4A9I6_9ACTN</name>
<dbReference type="CDD" id="cd05829">
    <property type="entry name" value="Sortase_F"/>
    <property type="match status" value="1"/>
</dbReference>
<dbReference type="AlphaFoldDB" id="A0A3A4A9I6"/>
<sequence>MVALLRGPKTAGARNVSKKAGPGSPGLARIAVAALVSGGLLWAVTSGPDTLDAPPVAPERLEIPSLKVDAELMLLGFDDEGDIELPPYEKPEVAGWFEHSVVPGDKGASVIIGHVDTRTEPAVFYDLKRVKKGASLRITRSDGKVASYRVESVESVDKDRFPVEKVYSAPGLRLVTCGGGFDRARHEYKENVIVYAKLTGLTPAAG</sequence>
<dbReference type="SUPFAM" id="SSF63817">
    <property type="entry name" value="Sortase"/>
    <property type="match status" value="1"/>
</dbReference>
<feature type="active site" description="Proton donor/acceptor" evidence="2">
    <location>
        <position position="114"/>
    </location>
</feature>
<dbReference type="RefSeq" id="WP_119930354.1">
    <property type="nucleotide sequence ID" value="NZ_QZEY01000018.1"/>
</dbReference>
<dbReference type="InterPro" id="IPR023365">
    <property type="entry name" value="Sortase_dom-sf"/>
</dbReference>
<dbReference type="EMBL" id="QZEY01000018">
    <property type="protein sequence ID" value="RJL23567.1"/>
    <property type="molecule type" value="Genomic_DNA"/>
</dbReference>
<keyword evidence="1" id="KW-0378">Hydrolase</keyword>
<dbReference type="InterPro" id="IPR005754">
    <property type="entry name" value="Sortase"/>
</dbReference>
<keyword evidence="5" id="KW-1185">Reference proteome</keyword>
<feature type="active site" description="Acyl-thioester intermediate" evidence="2">
    <location>
        <position position="177"/>
    </location>
</feature>
<dbReference type="Gene3D" id="2.40.260.10">
    <property type="entry name" value="Sortase"/>
    <property type="match status" value="1"/>
</dbReference>
<dbReference type="Proteomes" id="UP000265768">
    <property type="component" value="Unassembled WGS sequence"/>
</dbReference>
<accession>A0A3A4A9I6</accession>
<evidence type="ECO:0000313" key="4">
    <source>
        <dbReference type="EMBL" id="RJL23567.1"/>
    </source>
</evidence>
<dbReference type="GO" id="GO:0016787">
    <property type="term" value="F:hydrolase activity"/>
    <property type="evidence" value="ECO:0007669"/>
    <property type="project" value="UniProtKB-KW"/>
</dbReference>
<feature type="region of interest" description="Disordered" evidence="3">
    <location>
        <begin position="1"/>
        <end position="23"/>
    </location>
</feature>
<evidence type="ECO:0000256" key="1">
    <source>
        <dbReference type="ARBA" id="ARBA00022801"/>
    </source>
</evidence>
<dbReference type="InterPro" id="IPR042001">
    <property type="entry name" value="Sortase_F"/>
</dbReference>
<dbReference type="Pfam" id="PF04203">
    <property type="entry name" value="Sortase"/>
    <property type="match status" value="1"/>
</dbReference>